<dbReference type="Gene3D" id="3.40.50.1820">
    <property type="entry name" value="alpha/beta hydrolase"/>
    <property type="match status" value="1"/>
</dbReference>
<sequence length="334" mass="37923">MKKRYLIPALIFIVLVITYFLGPKPPDPEYGTTFPNLPENLEQLESYIEKRENRLPLRKDNHARILWQQQEPEVTEYSLVYLHGFGGSSRDGYPVNVQIADSLGANLYLSRWAGHGMVAEEALEDFSAEAAWRSAKEALAIGEKIGKKVILMSTSTGGTLAFKLAATYPDKVHGLINLSPYIEDEVDGAFLLNSHWGYELAHLVSFGDHMKIQHEKEIAAQYFDTIYPSKALVDLQVLISSVTTKETFQKVNCPVLTLYYYENFLKEDEHVEVEVYPEVYELLGTPDSLKKMVRLVEPKTHFLGSDIKSDNTEVVVKEIVEFLRKTMNSNIQSL</sequence>
<feature type="transmembrane region" description="Helical" evidence="2">
    <location>
        <begin position="5"/>
        <end position="22"/>
    </location>
</feature>
<comment type="caution">
    <text evidence="4">The sequence shown here is derived from an EMBL/GenBank/DDBJ whole genome shotgun (WGS) entry which is preliminary data.</text>
</comment>
<dbReference type="InterPro" id="IPR050266">
    <property type="entry name" value="AB_hydrolase_sf"/>
</dbReference>
<feature type="domain" description="AB hydrolase-1" evidence="3">
    <location>
        <begin position="78"/>
        <end position="186"/>
    </location>
</feature>
<evidence type="ECO:0000313" key="4">
    <source>
        <dbReference type="EMBL" id="MFD2516354.1"/>
    </source>
</evidence>
<accession>A0ABW5ISG6</accession>
<keyword evidence="5" id="KW-1185">Reference proteome</keyword>
<keyword evidence="2" id="KW-0812">Transmembrane</keyword>
<dbReference type="PANTHER" id="PTHR43798">
    <property type="entry name" value="MONOACYLGLYCEROL LIPASE"/>
    <property type="match status" value="1"/>
</dbReference>
<name>A0ABW5ISG6_9FLAO</name>
<keyword evidence="1 4" id="KW-0378">Hydrolase</keyword>
<evidence type="ECO:0000256" key="1">
    <source>
        <dbReference type="ARBA" id="ARBA00022801"/>
    </source>
</evidence>
<protein>
    <submittedName>
        <fullName evidence="4">Alpha/beta hydrolase</fullName>
    </submittedName>
</protein>
<reference evidence="5" key="1">
    <citation type="journal article" date="2019" name="Int. J. Syst. Evol. Microbiol.">
        <title>The Global Catalogue of Microorganisms (GCM) 10K type strain sequencing project: providing services to taxonomists for standard genome sequencing and annotation.</title>
        <authorList>
            <consortium name="The Broad Institute Genomics Platform"/>
            <consortium name="The Broad Institute Genome Sequencing Center for Infectious Disease"/>
            <person name="Wu L."/>
            <person name="Ma J."/>
        </authorList>
    </citation>
    <scope>NUCLEOTIDE SEQUENCE [LARGE SCALE GENOMIC DNA]</scope>
    <source>
        <strain evidence="5">KCTC 42585</strain>
    </source>
</reference>
<dbReference type="GO" id="GO:0016787">
    <property type="term" value="F:hydrolase activity"/>
    <property type="evidence" value="ECO:0007669"/>
    <property type="project" value="UniProtKB-KW"/>
</dbReference>
<dbReference type="EMBL" id="JBHULT010000003">
    <property type="protein sequence ID" value="MFD2516354.1"/>
    <property type="molecule type" value="Genomic_DNA"/>
</dbReference>
<evidence type="ECO:0000259" key="3">
    <source>
        <dbReference type="Pfam" id="PF00561"/>
    </source>
</evidence>
<dbReference type="SUPFAM" id="SSF53474">
    <property type="entry name" value="alpha/beta-Hydrolases"/>
    <property type="match status" value="1"/>
</dbReference>
<evidence type="ECO:0000256" key="2">
    <source>
        <dbReference type="SAM" id="Phobius"/>
    </source>
</evidence>
<proteinExistence type="predicted"/>
<dbReference type="Pfam" id="PF00561">
    <property type="entry name" value="Abhydrolase_1"/>
    <property type="match status" value="1"/>
</dbReference>
<dbReference type="InterPro" id="IPR029058">
    <property type="entry name" value="AB_hydrolase_fold"/>
</dbReference>
<dbReference type="InterPro" id="IPR000073">
    <property type="entry name" value="AB_hydrolase_1"/>
</dbReference>
<dbReference type="Proteomes" id="UP001597468">
    <property type="component" value="Unassembled WGS sequence"/>
</dbReference>
<gene>
    <name evidence="4" type="ORF">ACFSTG_00445</name>
</gene>
<keyword evidence="2" id="KW-1133">Transmembrane helix</keyword>
<evidence type="ECO:0000313" key="5">
    <source>
        <dbReference type="Proteomes" id="UP001597468"/>
    </source>
</evidence>
<dbReference type="RefSeq" id="WP_380747367.1">
    <property type="nucleotide sequence ID" value="NZ_JBHULT010000003.1"/>
</dbReference>
<organism evidence="4 5">
    <name type="scientific">Salinimicrobium flavum</name>
    <dbReference type="NCBI Taxonomy" id="1737065"/>
    <lineage>
        <taxon>Bacteria</taxon>
        <taxon>Pseudomonadati</taxon>
        <taxon>Bacteroidota</taxon>
        <taxon>Flavobacteriia</taxon>
        <taxon>Flavobacteriales</taxon>
        <taxon>Flavobacteriaceae</taxon>
        <taxon>Salinimicrobium</taxon>
    </lineage>
</organism>
<dbReference type="PANTHER" id="PTHR43798:SF31">
    <property type="entry name" value="AB HYDROLASE SUPERFAMILY PROTEIN YCLE"/>
    <property type="match status" value="1"/>
</dbReference>
<keyword evidence="2" id="KW-0472">Membrane</keyword>